<evidence type="ECO:0000256" key="19">
    <source>
        <dbReference type="SAM" id="Coils"/>
    </source>
</evidence>
<dbReference type="SUPFAM" id="SSF55874">
    <property type="entry name" value="ATPase domain of HSP90 chaperone/DNA topoisomerase II/histidine kinase"/>
    <property type="match status" value="1"/>
</dbReference>
<protein>
    <recommendedName>
        <fullName evidence="5">Oxygen sensor histidine kinase NreB</fullName>
        <ecNumber evidence="4">2.7.13.3</ecNumber>
    </recommendedName>
    <alternativeName>
        <fullName evidence="18">Nitrogen regulation protein B</fullName>
    </alternativeName>
</protein>
<evidence type="ECO:0000256" key="3">
    <source>
        <dbReference type="ARBA" id="ARBA00004496"/>
    </source>
</evidence>
<comment type="catalytic activity">
    <reaction evidence="1">
        <text>ATP + protein L-histidine = ADP + protein N-phospho-L-histidine.</text>
        <dbReference type="EC" id="2.7.13.3"/>
    </reaction>
</comment>
<keyword evidence="12 21" id="KW-0418">Kinase</keyword>
<evidence type="ECO:0000256" key="6">
    <source>
        <dbReference type="ARBA" id="ARBA00022485"/>
    </source>
</evidence>
<keyword evidence="14" id="KW-0408">Iron</keyword>
<dbReference type="GO" id="GO:0005737">
    <property type="term" value="C:cytoplasm"/>
    <property type="evidence" value="ECO:0007669"/>
    <property type="project" value="UniProtKB-SubCell"/>
</dbReference>
<dbReference type="SMART" id="SM00387">
    <property type="entry name" value="HATPase_c"/>
    <property type="match status" value="1"/>
</dbReference>
<dbReference type="GO" id="GO:0046983">
    <property type="term" value="F:protein dimerization activity"/>
    <property type="evidence" value="ECO:0007669"/>
    <property type="project" value="InterPro"/>
</dbReference>
<dbReference type="AlphaFoldDB" id="A0A933GMU8"/>
<evidence type="ECO:0000256" key="1">
    <source>
        <dbReference type="ARBA" id="ARBA00000085"/>
    </source>
</evidence>
<evidence type="ECO:0000256" key="14">
    <source>
        <dbReference type="ARBA" id="ARBA00023004"/>
    </source>
</evidence>
<dbReference type="GO" id="GO:0051539">
    <property type="term" value="F:4 iron, 4 sulfur cluster binding"/>
    <property type="evidence" value="ECO:0007669"/>
    <property type="project" value="UniProtKB-KW"/>
</dbReference>
<dbReference type="Gene3D" id="3.30.565.10">
    <property type="entry name" value="Histidine kinase-like ATPase, C-terminal domain"/>
    <property type="match status" value="1"/>
</dbReference>
<dbReference type="PRINTS" id="PR00344">
    <property type="entry name" value="BCTRLSENSOR"/>
</dbReference>
<dbReference type="Proteomes" id="UP000772181">
    <property type="component" value="Unassembled WGS sequence"/>
</dbReference>
<evidence type="ECO:0000259" key="20">
    <source>
        <dbReference type="PROSITE" id="PS50109"/>
    </source>
</evidence>
<dbReference type="Pfam" id="PF02518">
    <property type="entry name" value="HATPase_c"/>
    <property type="match status" value="1"/>
</dbReference>
<evidence type="ECO:0000256" key="16">
    <source>
        <dbReference type="ARBA" id="ARBA00023014"/>
    </source>
</evidence>
<dbReference type="PROSITE" id="PS50109">
    <property type="entry name" value="HIS_KIN"/>
    <property type="match status" value="1"/>
</dbReference>
<evidence type="ECO:0000256" key="5">
    <source>
        <dbReference type="ARBA" id="ARBA00017322"/>
    </source>
</evidence>
<dbReference type="InterPro" id="IPR004358">
    <property type="entry name" value="Sig_transdc_His_kin-like_C"/>
</dbReference>
<feature type="non-terminal residue" evidence="21">
    <location>
        <position position="1"/>
    </location>
</feature>
<dbReference type="GO" id="GO:0016020">
    <property type="term" value="C:membrane"/>
    <property type="evidence" value="ECO:0007669"/>
    <property type="project" value="InterPro"/>
</dbReference>
<evidence type="ECO:0000256" key="10">
    <source>
        <dbReference type="ARBA" id="ARBA00022723"/>
    </source>
</evidence>
<keyword evidence="19" id="KW-0175">Coiled coil</keyword>
<evidence type="ECO:0000256" key="18">
    <source>
        <dbReference type="ARBA" id="ARBA00030800"/>
    </source>
</evidence>
<keyword evidence="7" id="KW-0963">Cytoplasm</keyword>
<evidence type="ECO:0000256" key="15">
    <source>
        <dbReference type="ARBA" id="ARBA00023012"/>
    </source>
</evidence>
<dbReference type="Gene3D" id="3.30.450.40">
    <property type="match status" value="1"/>
</dbReference>
<dbReference type="InterPro" id="IPR003594">
    <property type="entry name" value="HATPase_dom"/>
</dbReference>
<keyword evidence="10" id="KW-0479">Metal-binding</keyword>
<dbReference type="Pfam" id="PF07730">
    <property type="entry name" value="HisKA_3"/>
    <property type="match status" value="1"/>
</dbReference>
<keyword evidence="13" id="KW-0067">ATP-binding</keyword>
<dbReference type="Pfam" id="PF13185">
    <property type="entry name" value="GAF_2"/>
    <property type="match status" value="1"/>
</dbReference>
<feature type="coiled-coil region" evidence="19">
    <location>
        <begin position="95"/>
        <end position="122"/>
    </location>
</feature>
<dbReference type="PANTHER" id="PTHR24421">
    <property type="entry name" value="NITRATE/NITRITE SENSOR PROTEIN NARX-RELATED"/>
    <property type="match status" value="1"/>
</dbReference>
<evidence type="ECO:0000256" key="7">
    <source>
        <dbReference type="ARBA" id="ARBA00022490"/>
    </source>
</evidence>
<keyword evidence="16" id="KW-0411">Iron-sulfur</keyword>
<dbReference type="InterPro" id="IPR011712">
    <property type="entry name" value="Sig_transdc_His_kin_sub3_dim/P"/>
</dbReference>
<evidence type="ECO:0000256" key="13">
    <source>
        <dbReference type="ARBA" id="ARBA00022840"/>
    </source>
</evidence>
<evidence type="ECO:0000256" key="8">
    <source>
        <dbReference type="ARBA" id="ARBA00022553"/>
    </source>
</evidence>
<keyword evidence="9" id="KW-0808">Transferase</keyword>
<comment type="function">
    <text evidence="17">Member of the two-component regulatory system NreB/NreC involved in the control of dissimilatory nitrate/nitrite reduction in response to oxygen. NreB functions as a direct oxygen sensor histidine kinase which is autophosphorylated, in the absence of oxygen, probably at the conserved histidine residue, and transfers its phosphate group probably to a conserved aspartate residue of NreC. NreB/NreC activates the expression of the nitrate (narGHJI) and nitrite (nir) reductase operons, as well as the putative nitrate transporter gene narT.</text>
</comment>
<dbReference type="InterPro" id="IPR029016">
    <property type="entry name" value="GAF-like_dom_sf"/>
</dbReference>
<dbReference type="GO" id="GO:0005524">
    <property type="term" value="F:ATP binding"/>
    <property type="evidence" value="ECO:0007669"/>
    <property type="project" value="UniProtKB-KW"/>
</dbReference>
<evidence type="ECO:0000313" key="22">
    <source>
        <dbReference type="Proteomes" id="UP000772181"/>
    </source>
</evidence>
<dbReference type="SUPFAM" id="SSF55781">
    <property type="entry name" value="GAF domain-like"/>
    <property type="match status" value="1"/>
</dbReference>
<comment type="cofactor">
    <cofactor evidence="2">
        <name>[4Fe-4S] cluster</name>
        <dbReference type="ChEBI" id="CHEBI:49883"/>
    </cofactor>
</comment>
<feature type="domain" description="Histidine kinase" evidence="20">
    <location>
        <begin position="235"/>
        <end position="327"/>
    </location>
</feature>
<dbReference type="PANTHER" id="PTHR24421:SF10">
    <property type="entry name" value="NITRATE_NITRITE SENSOR PROTEIN NARQ"/>
    <property type="match status" value="1"/>
</dbReference>
<dbReference type="GO" id="GO:0046872">
    <property type="term" value="F:metal ion binding"/>
    <property type="evidence" value="ECO:0007669"/>
    <property type="project" value="UniProtKB-KW"/>
</dbReference>
<evidence type="ECO:0000256" key="12">
    <source>
        <dbReference type="ARBA" id="ARBA00022777"/>
    </source>
</evidence>
<dbReference type="Gene3D" id="1.20.5.1930">
    <property type="match status" value="1"/>
</dbReference>
<reference evidence="21" key="1">
    <citation type="submission" date="2020-07" db="EMBL/GenBank/DDBJ databases">
        <title>Huge and variable diversity of episymbiotic CPR bacteria and DPANN archaea in groundwater ecosystems.</title>
        <authorList>
            <person name="He C.Y."/>
            <person name="Keren R."/>
            <person name="Whittaker M."/>
            <person name="Farag I.F."/>
            <person name="Doudna J."/>
            <person name="Cate J.H.D."/>
            <person name="Banfield J.F."/>
        </authorList>
    </citation>
    <scope>NUCLEOTIDE SEQUENCE</scope>
    <source>
        <strain evidence="21">NC_groundwater_1482_Ag_S-0.65um_47_24</strain>
    </source>
</reference>
<evidence type="ECO:0000256" key="4">
    <source>
        <dbReference type="ARBA" id="ARBA00012438"/>
    </source>
</evidence>
<dbReference type="InterPro" id="IPR050482">
    <property type="entry name" value="Sensor_HK_TwoCompSys"/>
</dbReference>
<dbReference type="EC" id="2.7.13.3" evidence="4"/>
<keyword evidence="11" id="KW-0547">Nucleotide-binding</keyword>
<name>A0A933GMU8_UNCTE</name>
<dbReference type="InterPro" id="IPR005467">
    <property type="entry name" value="His_kinase_dom"/>
</dbReference>
<evidence type="ECO:0000256" key="17">
    <source>
        <dbReference type="ARBA" id="ARBA00024827"/>
    </source>
</evidence>
<organism evidence="21 22">
    <name type="scientific">Tectimicrobiota bacterium</name>
    <dbReference type="NCBI Taxonomy" id="2528274"/>
    <lineage>
        <taxon>Bacteria</taxon>
        <taxon>Pseudomonadati</taxon>
        <taxon>Nitrospinota/Tectimicrobiota group</taxon>
        <taxon>Candidatus Tectimicrobiota</taxon>
    </lineage>
</organism>
<evidence type="ECO:0000256" key="2">
    <source>
        <dbReference type="ARBA" id="ARBA00001966"/>
    </source>
</evidence>
<dbReference type="GO" id="GO:0000155">
    <property type="term" value="F:phosphorelay sensor kinase activity"/>
    <property type="evidence" value="ECO:0007669"/>
    <property type="project" value="InterPro"/>
</dbReference>
<evidence type="ECO:0000313" key="21">
    <source>
        <dbReference type="EMBL" id="MBI4596243.1"/>
    </source>
</evidence>
<keyword evidence="8" id="KW-0597">Phosphoprotein</keyword>
<proteinExistence type="predicted"/>
<accession>A0A933GMU8</accession>
<dbReference type="InterPro" id="IPR003018">
    <property type="entry name" value="GAF"/>
</dbReference>
<comment type="caution">
    <text evidence="21">The sequence shown here is derived from an EMBL/GenBank/DDBJ whole genome shotgun (WGS) entry which is preliminary data.</text>
</comment>
<gene>
    <name evidence="21" type="ORF">HY730_07715</name>
</gene>
<dbReference type="InterPro" id="IPR036890">
    <property type="entry name" value="HATPase_C_sf"/>
</dbReference>
<dbReference type="CDD" id="cd16917">
    <property type="entry name" value="HATPase_UhpB-NarQ-NarX-like"/>
    <property type="match status" value="1"/>
</dbReference>
<evidence type="ECO:0000256" key="11">
    <source>
        <dbReference type="ARBA" id="ARBA00022741"/>
    </source>
</evidence>
<dbReference type="EMBL" id="JACQWF010000341">
    <property type="protein sequence ID" value="MBI4596243.1"/>
    <property type="molecule type" value="Genomic_DNA"/>
</dbReference>
<keyword evidence="15" id="KW-0902">Two-component regulatory system</keyword>
<evidence type="ECO:0000256" key="9">
    <source>
        <dbReference type="ARBA" id="ARBA00022679"/>
    </source>
</evidence>
<comment type="subcellular location">
    <subcellularLocation>
        <location evidence="3">Cytoplasm</location>
    </subcellularLocation>
</comment>
<sequence length="327" mass="36946">SELIQKECAQVPFGRCFCGRAILTPEIRFVDCSEMSHEVHDPNWQPHAHYFVPILYGDKKLGLINLYLKEGHRCNQKEEDFLATIANTLASIIVRRRIEEDLQQSENRLRLLSSQLLTVQETERKRMARELHDGIGQMLTAIKFKLESTLQRNGEVLTGEKETALKETIPMIQESIDEVRKIQMDLRPSTLDDLGILATITWFCREFQKIYSGIGLDTKIYIQENEIPTALKTVIYRVMQEAINNLAKHSRANQVILTLGKNGLHIELSIQDNGVGFNPEAILSPLGPKRGFGLTSMSERTELSGGSFSIRSEIGGGTEIKAKWPIG</sequence>
<keyword evidence="6" id="KW-0004">4Fe-4S</keyword>